<feature type="compositionally biased region" description="Low complexity" evidence="1">
    <location>
        <begin position="294"/>
        <end position="306"/>
    </location>
</feature>
<keyword evidence="3" id="KW-1185">Reference proteome</keyword>
<dbReference type="PANTHER" id="PTHR35087:SF1">
    <property type="entry name" value="RIKEN CDNA 4930505A04 GENE"/>
    <property type="match status" value="1"/>
</dbReference>
<dbReference type="EMBL" id="BMAT01004845">
    <property type="protein sequence ID" value="GFR81652.1"/>
    <property type="molecule type" value="Genomic_DNA"/>
</dbReference>
<evidence type="ECO:0000313" key="2">
    <source>
        <dbReference type="EMBL" id="GFR81652.1"/>
    </source>
</evidence>
<dbReference type="Pfam" id="PF15667">
    <property type="entry name" value="CMIP6"/>
    <property type="match status" value="1"/>
</dbReference>
<feature type="compositionally biased region" description="Polar residues" evidence="1">
    <location>
        <begin position="311"/>
        <end position="322"/>
    </location>
</feature>
<name>A0AAV4G7H4_9GAST</name>
<gene>
    <name evidence="2" type="ORF">ElyMa_002345200</name>
</gene>
<dbReference type="PANTHER" id="PTHR35087">
    <property type="entry name" value="SIMILAR TO HYPOTHETICAL PROTEIN FLJ40298"/>
    <property type="match status" value="1"/>
</dbReference>
<feature type="region of interest" description="Disordered" evidence="1">
    <location>
        <begin position="243"/>
        <end position="264"/>
    </location>
</feature>
<evidence type="ECO:0000256" key="1">
    <source>
        <dbReference type="SAM" id="MobiDB-lite"/>
    </source>
</evidence>
<proteinExistence type="predicted"/>
<evidence type="ECO:0000313" key="3">
    <source>
        <dbReference type="Proteomes" id="UP000762676"/>
    </source>
</evidence>
<feature type="region of interest" description="Disordered" evidence="1">
    <location>
        <begin position="278"/>
        <end position="362"/>
    </location>
</feature>
<organism evidence="2 3">
    <name type="scientific">Elysia marginata</name>
    <dbReference type="NCBI Taxonomy" id="1093978"/>
    <lineage>
        <taxon>Eukaryota</taxon>
        <taxon>Metazoa</taxon>
        <taxon>Spiralia</taxon>
        <taxon>Lophotrochozoa</taxon>
        <taxon>Mollusca</taxon>
        <taxon>Gastropoda</taxon>
        <taxon>Heterobranchia</taxon>
        <taxon>Euthyneura</taxon>
        <taxon>Panpulmonata</taxon>
        <taxon>Sacoglossa</taxon>
        <taxon>Placobranchoidea</taxon>
        <taxon>Plakobranchidae</taxon>
        <taxon>Elysia</taxon>
    </lineage>
</organism>
<sequence>MPPIQRKKRVDEKYNPDTFRVMSEDAVSDHPKYKPLPYRASFEPRTPTPKTAAGDKTALPDTLPIDSLRPLKSTRVLPQSLLDYRAHRPQAKACGFLDRNVRFLNEPICNVYTKPLQHEEAKWWPSRANPGSLVVPPYAEDTHYRVDFNLRHGERPSGSGRHTAHLNREAALGSIPVNYLRERDGSQRFYKEGLSYEHMYNSRADPNYPIRGKRHGAFVWSRMNPLSQQKFIDYHLRLDEEERQAQKTGQDGPIAMQQKTGSAPVIRSANHKQSVGINCSASRHPLSPLKTKQSSAKSPSPPIKSADVASCNGSTQKVSEQVQAPEAAGPEVSVPSVAPQCSPPMIESKETAVQENLKPATP</sequence>
<reference evidence="2 3" key="1">
    <citation type="journal article" date="2021" name="Elife">
        <title>Chloroplast acquisition without the gene transfer in kleptoplastic sea slugs, Plakobranchus ocellatus.</title>
        <authorList>
            <person name="Maeda T."/>
            <person name="Takahashi S."/>
            <person name="Yoshida T."/>
            <person name="Shimamura S."/>
            <person name="Takaki Y."/>
            <person name="Nagai Y."/>
            <person name="Toyoda A."/>
            <person name="Suzuki Y."/>
            <person name="Arimoto A."/>
            <person name="Ishii H."/>
            <person name="Satoh N."/>
            <person name="Nishiyama T."/>
            <person name="Hasebe M."/>
            <person name="Maruyama T."/>
            <person name="Minagawa J."/>
            <person name="Obokata J."/>
            <person name="Shigenobu S."/>
        </authorList>
    </citation>
    <scope>NUCLEOTIDE SEQUENCE [LARGE SCALE GENOMIC DNA]</scope>
</reference>
<dbReference type="AlphaFoldDB" id="A0AAV4G7H4"/>
<comment type="caution">
    <text evidence="2">The sequence shown here is derived from an EMBL/GenBank/DDBJ whole genome shotgun (WGS) entry which is preliminary data.</text>
</comment>
<accession>A0AAV4G7H4</accession>
<dbReference type="InterPro" id="IPR031365">
    <property type="entry name" value="CMIP6"/>
</dbReference>
<feature type="region of interest" description="Disordered" evidence="1">
    <location>
        <begin position="1"/>
        <end position="65"/>
    </location>
</feature>
<protein>
    <submittedName>
        <fullName evidence="2">Chromosome 2 open reading frame 73</fullName>
    </submittedName>
</protein>
<dbReference type="Proteomes" id="UP000762676">
    <property type="component" value="Unassembled WGS sequence"/>
</dbReference>